<keyword evidence="3" id="KW-1185">Reference proteome</keyword>
<dbReference type="EMBL" id="SRLO01000610">
    <property type="protein sequence ID" value="TNN50657.1"/>
    <property type="molecule type" value="Genomic_DNA"/>
</dbReference>
<dbReference type="Proteomes" id="UP000314294">
    <property type="component" value="Unassembled WGS sequence"/>
</dbReference>
<feature type="region of interest" description="Disordered" evidence="1">
    <location>
        <begin position="251"/>
        <end position="276"/>
    </location>
</feature>
<sequence>MCLEEPGFRDSASHHRWLLLLRVHIPKLTFSGGKFCEGRKASLGGKKSAGASCTRRRVYASQHRRALPGPNPAAPLPFLRHSSSSSSSSFPSWRSSPPLSPSLPPFLISGSAFVGTLSSSSLTPHLELPSSAKTARPLRRINPPRSPWHRLSAAAECSSPFTVPEKKQPGSAPVLGSGVGSDPGRPTMWKTKPGAKKVWSGSSCKTSSLPNTSNLYSLISASFSFSSAEGVRHGSGSLSDRAIGSSLTGTTVLSSQEPCTAPTHRAASNPMETATGEGRWQQVRNGNHIVLAKAPGVVLASSVPSRLWCAVAGFSCSVPREQRGAAEVLRPSSWLGFSKQAPVRLCQPVSQVLEHVIHAPVTQRGPGVGVEGPGAVGTLGTTTEAAVEDVVVVLVVVLVVLKTLVVLCTGVDFGWRMSGADGCCGANLDHQGFLEGPGPHAVKPLVPLAPAAVVEHRAVERDDRLGGGDHELAVEKVVFVGPSESQVGGVADLVLALVLTDLNVGGANRDLHHRPLFRGGGLLHRRWANWIPPPHVLEHAPQGPQELQLPWLDAWEVEERMKKGVGGNGRGEIRE</sequence>
<feature type="region of interest" description="Disordered" evidence="1">
    <location>
        <begin position="124"/>
        <end position="147"/>
    </location>
</feature>
<proteinExistence type="predicted"/>
<protein>
    <submittedName>
        <fullName evidence="2">Uncharacterized protein</fullName>
    </submittedName>
</protein>
<gene>
    <name evidence="2" type="ORF">EYF80_039170</name>
</gene>
<dbReference type="AlphaFoldDB" id="A0A4Z2GAN8"/>
<organism evidence="2 3">
    <name type="scientific">Liparis tanakae</name>
    <name type="common">Tanaka's snailfish</name>
    <dbReference type="NCBI Taxonomy" id="230148"/>
    <lineage>
        <taxon>Eukaryota</taxon>
        <taxon>Metazoa</taxon>
        <taxon>Chordata</taxon>
        <taxon>Craniata</taxon>
        <taxon>Vertebrata</taxon>
        <taxon>Euteleostomi</taxon>
        <taxon>Actinopterygii</taxon>
        <taxon>Neopterygii</taxon>
        <taxon>Teleostei</taxon>
        <taxon>Neoteleostei</taxon>
        <taxon>Acanthomorphata</taxon>
        <taxon>Eupercaria</taxon>
        <taxon>Perciformes</taxon>
        <taxon>Cottioidei</taxon>
        <taxon>Cottales</taxon>
        <taxon>Liparidae</taxon>
        <taxon>Liparis</taxon>
    </lineage>
</organism>
<comment type="caution">
    <text evidence="2">The sequence shown here is derived from an EMBL/GenBank/DDBJ whole genome shotgun (WGS) entry which is preliminary data.</text>
</comment>
<evidence type="ECO:0000313" key="2">
    <source>
        <dbReference type="EMBL" id="TNN50657.1"/>
    </source>
</evidence>
<evidence type="ECO:0000313" key="3">
    <source>
        <dbReference type="Proteomes" id="UP000314294"/>
    </source>
</evidence>
<reference evidence="2 3" key="1">
    <citation type="submission" date="2019-03" db="EMBL/GenBank/DDBJ databases">
        <title>First draft genome of Liparis tanakae, snailfish: a comprehensive survey of snailfish specific genes.</title>
        <authorList>
            <person name="Kim W."/>
            <person name="Song I."/>
            <person name="Jeong J.-H."/>
            <person name="Kim D."/>
            <person name="Kim S."/>
            <person name="Ryu S."/>
            <person name="Song J.Y."/>
            <person name="Lee S.K."/>
        </authorList>
    </citation>
    <scope>NUCLEOTIDE SEQUENCE [LARGE SCALE GENOMIC DNA]</scope>
    <source>
        <tissue evidence="2">Muscle</tissue>
    </source>
</reference>
<feature type="region of interest" description="Disordered" evidence="1">
    <location>
        <begin position="159"/>
        <end position="203"/>
    </location>
</feature>
<name>A0A4Z2GAN8_9TELE</name>
<feature type="region of interest" description="Disordered" evidence="1">
    <location>
        <begin position="60"/>
        <end position="80"/>
    </location>
</feature>
<evidence type="ECO:0000256" key="1">
    <source>
        <dbReference type="SAM" id="MobiDB-lite"/>
    </source>
</evidence>
<accession>A0A4Z2GAN8</accession>